<dbReference type="EMBL" id="BORR01000002">
    <property type="protein sequence ID" value="GIO35633.1"/>
    <property type="molecule type" value="Genomic_DNA"/>
</dbReference>
<keyword evidence="3" id="KW-1185">Reference proteome</keyword>
<organism evidence="2 3">
    <name type="scientific">Paenibacillus antibioticophila</name>
    <dbReference type="NCBI Taxonomy" id="1274374"/>
    <lineage>
        <taxon>Bacteria</taxon>
        <taxon>Bacillati</taxon>
        <taxon>Bacillota</taxon>
        <taxon>Bacilli</taxon>
        <taxon>Bacillales</taxon>
        <taxon>Paenibacillaceae</taxon>
        <taxon>Paenibacillus</taxon>
    </lineage>
</organism>
<dbReference type="InterPro" id="IPR052548">
    <property type="entry name" value="Type_VII_TA_antitoxin"/>
</dbReference>
<evidence type="ECO:0000313" key="3">
    <source>
        <dbReference type="Proteomes" id="UP000681162"/>
    </source>
</evidence>
<dbReference type="PANTHER" id="PTHR33933">
    <property type="entry name" value="NUCLEOTIDYLTRANSFERASE"/>
    <property type="match status" value="1"/>
</dbReference>
<dbReference type="InterPro" id="IPR041633">
    <property type="entry name" value="Polbeta"/>
</dbReference>
<gene>
    <name evidence="2" type="ORF">J41TS12_04940</name>
</gene>
<dbReference type="AlphaFoldDB" id="A0A919XQD7"/>
<protein>
    <recommendedName>
        <fullName evidence="1">Polymerase beta nucleotidyltransferase domain-containing protein</fullName>
    </recommendedName>
</protein>
<evidence type="ECO:0000259" key="1">
    <source>
        <dbReference type="Pfam" id="PF18765"/>
    </source>
</evidence>
<dbReference type="Proteomes" id="UP000681162">
    <property type="component" value="Unassembled WGS sequence"/>
</dbReference>
<feature type="domain" description="Polymerase beta nucleotidyltransferase" evidence="1">
    <location>
        <begin position="30"/>
        <end position="110"/>
    </location>
</feature>
<reference evidence="2 3" key="1">
    <citation type="submission" date="2021-03" db="EMBL/GenBank/DDBJ databases">
        <title>Antimicrobial resistance genes in bacteria isolated from Japanese honey, and their potential for conferring macrolide and lincosamide resistance in the American foulbrood pathogen Paenibacillus larvae.</title>
        <authorList>
            <person name="Okamoto M."/>
            <person name="Kumagai M."/>
            <person name="Kanamori H."/>
            <person name="Takamatsu D."/>
        </authorList>
    </citation>
    <scope>NUCLEOTIDE SEQUENCE [LARGE SCALE GENOMIC DNA]</scope>
    <source>
        <strain evidence="2 3">J41TS12</strain>
    </source>
</reference>
<dbReference type="SUPFAM" id="SSF81301">
    <property type="entry name" value="Nucleotidyltransferase"/>
    <property type="match status" value="1"/>
</dbReference>
<evidence type="ECO:0000313" key="2">
    <source>
        <dbReference type="EMBL" id="GIO35633.1"/>
    </source>
</evidence>
<accession>A0A919XQD7</accession>
<dbReference type="CDD" id="cd05403">
    <property type="entry name" value="NT_KNTase_like"/>
    <property type="match status" value="1"/>
</dbReference>
<dbReference type="RefSeq" id="WP_212938063.1">
    <property type="nucleotide sequence ID" value="NZ_BORR01000002.1"/>
</dbReference>
<dbReference type="Pfam" id="PF18765">
    <property type="entry name" value="Polbeta"/>
    <property type="match status" value="1"/>
</dbReference>
<name>A0A919XQD7_9BACL</name>
<dbReference type="Gene3D" id="3.30.460.10">
    <property type="entry name" value="Beta Polymerase, domain 2"/>
    <property type="match status" value="1"/>
</dbReference>
<sequence length="111" mass="12547">MPNPSEESMRYGEIAVDVLTKSLGDRLFSITMFGSRARGDDTEESDIDLLILADLSGMSSLQVIKAVRMKLDAIDISKDLLTITPQEFKSPRFVLRRTIEKEGVVLYEREH</sequence>
<dbReference type="PANTHER" id="PTHR33933:SF1">
    <property type="entry name" value="PROTEIN ADENYLYLTRANSFERASE MNTA-RELATED"/>
    <property type="match status" value="1"/>
</dbReference>
<proteinExistence type="predicted"/>
<dbReference type="InterPro" id="IPR043519">
    <property type="entry name" value="NT_sf"/>
</dbReference>
<comment type="caution">
    <text evidence="2">The sequence shown here is derived from an EMBL/GenBank/DDBJ whole genome shotgun (WGS) entry which is preliminary data.</text>
</comment>